<evidence type="ECO:0000259" key="8">
    <source>
        <dbReference type="Pfam" id="PF01061"/>
    </source>
</evidence>
<dbReference type="GO" id="GO:0140359">
    <property type="term" value="F:ABC-type transporter activity"/>
    <property type="evidence" value="ECO:0007669"/>
    <property type="project" value="InterPro"/>
</dbReference>
<dbReference type="InterPro" id="IPR013525">
    <property type="entry name" value="ABC2_TM"/>
</dbReference>
<dbReference type="OrthoDB" id="66620at2759"/>
<feature type="transmembrane region" description="Helical" evidence="7">
    <location>
        <begin position="94"/>
        <end position="115"/>
    </location>
</feature>
<organism evidence="9 10">
    <name type="scientific">Vanilla planifolia</name>
    <name type="common">Vanilla</name>
    <dbReference type="NCBI Taxonomy" id="51239"/>
    <lineage>
        <taxon>Eukaryota</taxon>
        <taxon>Viridiplantae</taxon>
        <taxon>Streptophyta</taxon>
        <taxon>Embryophyta</taxon>
        <taxon>Tracheophyta</taxon>
        <taxon>Spermatophyta</taxon>
        <taxon>Magnoliopsida</taxon>
        <taxon>Liliopsida</taxon>
        <taxon>Asparagales</taxon>
        <taxon>Orchidaceae</taxon>
        <taxon>Vanilloideae</taxon>
        <taxon>Vanilleae</taxon>
        <taxon>Vanilla</taxon>
    </lineage>
</organism>
<protein>
    <recommendedName>
        <fullName evidence="8">ABC-2 type transporter transmembrane domain-containing protein</fullName>
    </recommendedName>
</protein>
<evidence type="ECO:0000256" key="3">
    <source>
        <dbReference type="ARBA" id="ARBA00022448"/>
    </source>
</evidence>
<evidence type="ECO:0000256" key="2">
    <source>
        <dbReference type="ARBA" id="ARBA00005814"/>
    </source>
</evidence>
<feature type="transmembrane region" description="Helical" evidence="7">
    <location>
        <begin position="41"/>
        <end position="59"/>
    </location>
</feature>
<dbReference type="Proteomes" id="UP000639772">
    <property type="component" value="Unassembled WGS sequence"/>
</dbReference>
<keyword evidence="5 7" id="KW-1133">Transmembrane helix</keyword>
<evidence type="ECO:0000256" key="4">
    <source>
        <dbReference type="ARBA" id="ARBA00022692"/>
    </source>
</evidence>
<keyword evidence="4 7" id="KW-0812">Transmembrane</keyword>
<accession>A0A835PL63</accession>
<keyword evidence="3" id="KW-0813">Transport</keyword>
<dbReference type="EMBL" id="JADCNM010000014">
    <property type="protein sequence ID" value="KAG0453764.1"/>
    <property type="molecule type" value="Genomic_DNA"/>
</dbReference>
<evidence type="ECO:0000256" key="6">
    <source>
        <dbReference type="ARBA" id="ARBA00023136"/>
    </source>
</evidence>
<keyword evidence="6 7" id="KW-0472">Membrane</keyword>
<dbReference type="Pfam" id="PF01061">
    <property type="entry name" value="ABC2_membrane"/>
    <property type="match status" value="1"/>
</dbReference>
<dbReference type="InterPro" id="IPR052215">
    <property type="entry name" value="Plant_ABCG"/>
</dbReference>
<feature type="transmembrane region" description="Helical" evidence="7">
    <location>
        <begin position="66"/>
        <end position="88"/>
    </location>
</feature>
<sequence length="171" mass="18939">MAIGGFPSFMEEMKVFTRERLNGHYGVSSFVIASTLSSSPYLALISILPGSIAYYLVGLHPGIYHFAYFAMVLFACMMLVESLMMIVAGLVPDFLLGIITGAGIQGIMILNGGLFRMPNDLPLALWKYPLYYISFHKYAVQGFYKNEFLGQGFKEVQTMGRKATVVSGGRY</sequence>
<comment type="similarity">
    <text evidence="2">Belongs to the ABC transporter superfamily. ABCG family. Eye pigment precursor importer (TC 3.A.1.204) subfamily.</text>
</comment>
<evidence type="ECO:0000256" key="7">
    <source>
        <dbReference type="SAM" id="Phobius"/>
    </source>
</evidence>
<dbReference type="PANTHER" id="PTHR48042">
    <property type="entry name" value="ABC TRANSPORTER G FAMILY MEMBER 11"/>
    <property type="match status" value="1"/>
</dbReference>
<dbReference type="GO" id="GO:0016020">
    <property type="term" value="C:membrane"/>
    <property type="evidence" value="ECO:0007669"/>
    <property type="project" value="UniProtKB-SubCell"/>
</dbReference>
<comment type="subcellular location">
    <subcellularLocation>
        <location evidence="1">Membrane</location>
        <topology evidence="1">Multi-pass membrane protein</topology>
    </subcellularLocation>
</comment>
<comment type="caution">
    <text evidence="9">The sequence shown here is derived from an EMBL/GenBank/DDBJ whole genome shotgun (WGS) entry which is preliminary data.</text>
</comment>
<dbReference type="PANTHER" id="PTHR48042:SF19">
    <property type="entry name" value="OS09G0472100 PROTEIN"/>
    <property type="match status" value="1"/>
</dbReference>
<evidence type="ECO:0000256" key="1">
    <source>
        <dbReference type="ARBA" id="ARBA00004141"/>
    </source>
</evidence>
<proteinExistence type="inferred from homology"/>
<gene>
    <name evidence="9" type="ORF">HPP92_025068</name>
</gene>
<reference evidence="9 10" key="1">
    <citation type="journal article" date="2020" name="Nat. Food">
        <title>A phased Vanilla planifolia genome enables genetic improvement of flavour and production.</title>
        <authorList>
            <person name="Hasing T."/>
            <person name="Tang H."/>
            <person name="Brym M."/>
            <person name="Khazi F."/>
            <person name="Huang T."/>
            <person name="Chambers A.H."/>
        </authorList>
    </citation>
    <scope>NUCLEOTIDE SEQUENCE [LARGE SCALE GENOMIC DNA]</scope>
    <source>
        <tissue evidence="9">Leaf</tissue>
    </source>
</reference>
<evidence type="ECO:0000313" key="10">
    <source>
        <dbReference type="Proteomes" id="UP000639772"/>
    </source>
</evidence>
<name>A0A835PL63_VANPL</name>
<feature type="domain" description="ABC-2 type transporter transmembrane" evidence="8">
    <location>
        <begin position="3"/>
        <end position="148"/>
    </location>
</feature>
<dbReference type="AlphaFoldDB" id="A0A835PL63"/>
<evidence type="ECO:0000313" key="9">
    <source>
        <dbReference type="EMBL" id="KAG0453764.1"/>
    </source>
</evidence>
<evidence type="ECO:0000256" key="5">
    <source>
        <dbReference type="ARBA" id="ARBA00022989"/>
    </source>
</evidence>